<dbReference type="SUPFAM" id="SSF56425">
    <property type="entry name" value="Succinate dehydrogenase/fumarate reductase flavoprotein, catalytic domain"/>
    <property type="match status" value="1"/>
</dbReference>
<gene>
    <name evidence="6" type="ORF">BJ982_000227</name>
</gene>
<dbReference type="SUPFAM" id="SSF51905">
    <property type="entry name" value="FAD/NAD(P)-binding domain"/>
    <property type="match status" value="1"/>
</dbReference>
<accession>A0A7W7D1R0</accession>
<evidence type="ECO:0000256" key="3">
    <source>
        <dbReference type="ARBA" id="ARBA00022827"/>
    </source>
</evidence>
<dbReference type="GO" id="GO:0003865">
    <property type="term" value="F:3-oxo-5-alpha-steroid 4-dehydrogenase activity"/>
    <property type="evidence" value="ECO:0007669"/>
    <property type="project" value="UniProtKB-EC"/>
</dbReference>
<dbReference type="InterPro" id="IPR027477">
    <property type="entry name" value="Succ_DH/fumarate_Rdtase_cat_sf"/>
</dbReference>
<dbReference type="InterPro" id="IPR036188">
    <property type="entry name" value="FAD/NAD-bd_sf"/>
</dbReference>
<dbReference type="RefSeq" id="WP_184875709.1">
    <property type="nucleotide sequence ID" value="NZ_BOOV01000013.1"/>
</dbReference>
<name>A0A7W7D1R0_9ACTN</name>
<dbReference type="Proteomes" id="UP000542210">
    <property type="component" value="Unassembled WGS sequence"/>
</dbReference>
<dbReference type="InterPro" id="IPR050315">
    <property type="entry name" value="FAD-oxidoreductase_2"/>
</dbReference>
<dbReference type="Pfam" id="PF00890">
    <property type="entry name" value="FAD_binding_2"/>
    <property type="match status" value="1"/>
</dbReference>
<keyword evidence="2" id="KW-0285">Flavoprotein</keyword>
<evidence type="ECO:0000256" key="1">
    <source>
        <dbReference type="ARBA" id="ARBA00001974"/>
    </source>
</evidence>
<dbReference type="AlphaFoldDB" id="A0A7W7D1R0"/>
<evidence type="ECO:0000256" key="4">
    <source>
        <dbReference type="ARBA" id="ARBA00023002"/>
    </source>
</evidence>
<evidence type="ECO:0000259" key="5">
    <source>
        <dbReference type="Pfam" id="PF00890"/>
    </source>
</evidence>
<evidence type="ECO:0000256" key="2">
    <source>
        <dbReference type="ARBA" id="ARBA00022630"/>
    </source>
</evidence>
<dbReference type="GO" id="GO:0008202">
    <property type="term" value="P:steroid metabolic process"/>
    <property type="evidence" value="ECO:0007669"/>
    <property type="project" value="UniProtKB-ARBA"/>
</dbReference>
<dbReference type="PANTHER" id="PTHR43400">
    <property type="entry name" value="FUMARATE REDUCTASE"/>
    <property type="match status" value="1"/>
</dbReference>
<keyword evidence="4 6" id="KW-0560">Oxidoreductase</keyword>
<dbReference type="Gene3D" id="3.90.700.10">
    <property type="entry name" value="Succinate dehydrogenase/fumarate reductase flavoprotein, catalytic domain"/>
    <property type="match status" value="1"/>
</dbReference>
<evidence type="ECO:0000313" key="7">
    <source>
        <dbReference type="Proteomes" id="UP000542210"/>
    </source>
</evidence>
<reference evidence="6 7" key="1">
    <citation type="submission" date="2020-08" db="EMBL/GenBank/DDBJ databases">
        <title>Sequencing the genomes of 1000 actinobacteria strains.</title>
        <authorList>
            <person name="Klenk H.-P."/>
        </authorList>
    </citation>
    <scope>NUCLEOTIDE SEQUENCE [LARGE SCALE GENOMIC DNA]</scope>
    <source>
        <strain evidence="6 7">DSM 45784</strain>
    </source>
</reference>
<keyword evidence="3" id="KW-0274">FAD</keyword>
<proteinExistence type="predicted"/>
<dbReference type="Gene3D" id="3.50.50.60">
    <property type="entry name" value="FAD/NAD(P)-binding domain"/>
    <property type="match status" value="1"/>
</dbReference>
<comment type="cofactor">
    <cofactor evidence="1">
        <name>FAD</name>
        <dbReference type="ChEBI" id="CHEBI:57692"/>
    </cofactor>
</comment>
<keyword evidence="7" id="KW-1185">Reference proteome</keyword>
<protein>
    <submittedName>
        <fullName evidence="6">3-oxo-5alpha-steroid 4-dehydrogenase</fullName>
        <ecNumber evidence="6">1.3.99.5</ecNumber>
    </submittedName>
</protein>
<dbReference type="NCBIfam" id="NF005510">
    <property type="entry name" value="PRK07121.1-3"/>
    <property type="match status" value="1"/>
</dbReference>
<dbReference type="EMBL" id="JACHND010000001">
    <property type="protein sequence ID" value="MBB4698683.1"/>
    <property type="molecule type" value="Genomic_DNA"/>
</dbReference>
<organism evidence="6 7">
    <name type="scientific">Sphaerisporangium siamense</name>
    <dbReference type="NCBI Taxonomy" id="795645"/>
    <lineage>
        <taxon>Bacteria</taxon>
        <taxon>Bacillati</taxon>
        <taxon>Actinomycetota</taxon>
        <taxon>Actinomycetes</taxon>
        <taxon>Streptosporangiales</taxon>
        <taxon>Streptosporangiaceae</taxon>
        <taxon>Sphaerisporangium</taxon>
    </lineage>
</organism>
<sequence>MSTASTAPVPVSRVHHWAAEADVLVAGNGCAGASASIEAVAAGAEVLVVDAAGGWGGATAMSGGEIYLGGGTSVQKACGFEDSVDAMYAFLKLATGPDPAEDKLAVYCEGSLEHFDWLVRCGVTFVPKLWTNPSWEAPTGYGLMYTGGENAYPFADLVPPAPRGHIVDMEGKQPGERSAGWMLMKHLAATQERAGVEVRYNTRTERLVVDGERVVGAEVVSFGERYFVRAWRGVVLAAGGFAANPAMLAQHAPKLAAPGNFLVGTDNDDGRGIRMGQAVGAAVRHMEAGQSAFPADPALLFRSLLLNGRGHRFINEDTYPGRVGQTTLFQQDRKAFLLYDEATNEEASRQAEHVVQPTWVSDDLGELAKEMGIAPEVLAATVATYNAGAARGEDPECHKAARWLRPLVPPYGVLDLRDGPYGVFTIGGLHTSTRGEVLGLEGDPLPGLFAAGRTTSGIPSWGYCSGTSLGDSTFFGRRAGRAVATA</sequence>
<evidence type="ECO:0000313" key="6">
    <source>
        <dbReference type="EMBL" id="MBB4698683.1"/>
    </source>
</evidence>
<dbReference type="InterPro" id="IPR003953">
    <property type="entry name" value="FAD-dep_OxRdtase_2_FAD-bd"/>
</dbReference>
<feature type="domain" description="FAD-dependent oxidoreductase 2 FAD-binding" evidence="5">
    <location>
        <begin position="22"/>
        <end position="460"/>
    </location>
</feature>
<comment type="caution">
    <text evidence="6">The sequence shown here is derived from an EMBL/GenBank/DDBJ whole genome shotgun (WGS) entry which is preliminary data.</text>
</comment>
<dbReference type="EC" id="1.3.99.5" evidence="6"/>
<dbReference type="PANTHER" id="PTHR43400:SF10">
    <property type="entry name" value="3-OXOSTEROID 1-DEHYDROGENASE"/>
    <property type="match status" value="1"/>
</dbReference>